<dbReference type="InterPro" id="IPR036397">
    <property type="entry name" value="RNaseH_sf"/>
</dbReference>
<dbReference type="NCBIfam" id="NF033545">
    <property type="entry name" value="transpos_IS630"/>
    <property type="match status" value="1"/>
</dbReference>
<dbReference type="PANTHER" id="PTHR46564">
    <property type="entry name" value="TRANSPOSASE"/>
    <property type="match status" value="1"/>
</dbReference>
<dbReference type="InterPro" id="IPR055247">
    <property type="entry name" value="InsJ-like_HTH"/>
</dbReference>
<feature type="domain" description="Insertion element IS150 protein InsJ-like helix-turn-helix" evidence="2">
    <location>
        <begin position="10"/>
        <end position="50"/>
    </location>
</feature>
<protein>
    <submittedName>
        <fullName evidence="3">Uncharacterized protein</fullName>
    </submittedName>
</protein>
<dbReference type="PANTHER" id="PTHR46564:SF1">
    <property type="entry name" value="TRANSPOSASE"/>
    <property type="match status" value="1"/>
</dbReference>
<evidence type="ECO:0000313" key="3">
    <source>
        <dbReference type="EMBL" id="QHU26854.1"/>
    </source>
</evidence>
<reference evidence="3" key="1">
    <citation type="journal article" date="2020" name="Nature">
        <title>Giant virus diversity and host interactions through global metagenomics.</title>
        <authorList>
            <person name="Schulz F."/>
            <person name="Roux S."/>
            <person name="Paez-Espino D."/>
            <person name="Jungbluth S."/>
            <person name="Walsh D.A."/>
            <person name="Denef V.J."/>
            <person name="McMahon K.D."/>
            <person name="Konstantinidis K.T."/>
            <person name="Eloe-Fadrosh E.A."/>
            <person name="Kyrpides N.C."/>
            <person name="Woyke T."/>
        </authorList>
    </citation>
    <scope>NUCLEOTIDE SEQUENCE</scope>
    <source>
        <strain evidence="3">GVMAG-M-3300027759-42</strain>
    </source>
</reference>
<dbReference type="EMBL" id="MN740445">
    <property type="protein sequence ID" value="QHU26854.1"/>
    <property type="molecule type" value="Genomic_DNA"/>
</dbReference>
<dbReference type="GO" id="GO:0003676">
    <property type="term" value="F:nucleic acid binding"/>
    <property type="evidence" value="ECO:0007669"/>
    <property type="project" value="InterPro"/>
</dbReference>
<organism evidence="3">
    <name type="scientific">viral metagenome</name>
    <dbReference type="NCBI Taxonomy" id="1070528"/>
    <lineage>
        <taxon>unclassified sequences</taxon>
        <taxon>metagenomes</taxon>
        <taxon>organismal metagenomes</taxon>
    </lineage>
</organism>
<name>A0A6C0LB51_9ZZZZ</name>
<dbReference type="SUPFAM" id="SSF46689">
    <property type="entry name" value="Homeodomain-like"/>
    <property type="match status" value="1"/>
</dbReference>
<dbReference type="Pfam" id="PF13358">
    <property type="entry name" value="DDE_3"/>
    <property type="match status" value="1"/>
</dbReference>
<dbReference type="InterPro" id="IPR038717">
    <property type="entry name" value="Tc1-like_DDE_dom"/>
</dbReference>
<accession>A0A6C0LB51</accession>
<dbReference type="Pfam" id="PF13518">
    <property type="entry name" value="HTH_28"/>
    <property type="match status" value="1"/>
</dbReference>
<evidence type="ECO:0000259" key="1">
    <source>
        <dbReference type="Pfam" id="PF13358"/>
    </source>
</evidence>
<dbReference type="InterPro" id="IPR047655">
    <property type="entry name" value="Transpos_IS630-like"/>
</dbReference>
<dbReference type="InterPro" id="IPR009057">
    <property type="entry name" value="Homeodomain-like_sf"/>
</dbReference>
<proteinExistence type="predicted"/>
<sequence>MTNHKSEDYKLTAVEYYLIEDKSQEEVCKIFNCKPRSLMRWVDKYQETGNVERYNRKPKAYKVHKEHVKFLLNEIKKNKTITMEDLQVKLKLSFPNLNITRRHLGRVVRDNNITLKITRIRHEPNKRYGKDIDINEKLKEFYQEVRKHKIEDIICIDESSINSLQKRHHCYNTIGKRCVIKTQSQEVFKRYTGIFAISVNGVEGYELYEKSGITSDRLLDFLQKFITEKYKNKLIVLDNAPVHRNLKIKELVDKHNKLLYSVPYQHFSNAIENFFSMLKSRLQKEEGITYTDLKRNIQKVITHIPKEYMYNIINGAFKTRNEFCKHLQRPTNDILVVGEAVSMKQGWVEGALESVENIIREVYTILR</sequence>
<feature type="domain" description="Tc1-like transposase DDE" evidence="1">
    <location>
        <begin position="152"/>
        <end position="285"/>
    </location>
</feature>
<dbReference type="Gene3D" id="3.30.420.10">
    <property type="entry name" value="Ribonuclease H-like superfamily/Ribonuclease H"/>
    <property type="match status" value="1"/>
</dbReference>
<evidence type="ECO:0000259" key="2">
    <source>
        <dbReference type="Pfam" id="PF13518"/>
    </source>
</evidence>
<dbReference type="AlphaFoldDB" id="A0A6C0LB51"/>
<dbReference type="Gene3D" id="1.10.10.1620">
    <property type="match status" value="1"/>
</dbReference>